<keyword evidence="3 7" id="KW-0812">Transmembrane</keyword>
<evidence type="ECO:0000256" key="7">
    <source>
        <dbReference type="SAM" id="Phobius"/>
    </source>
</evidence>
<evidence type="ECO:0000256" key="5">
    <source>
        <dbReference type="ARBA" id="ARBA00022989"/>
    </source>
</evidence>
<sequence length="180" mass="19802">MTGAPRRPTLELWSNQNSLTLIEEWHIFSLSLAMIILLTDQISKEWVLTQLTASPQILKVTPFFNVVLTGNRGISFGIFNNDTPYTAHIFAALSGIVVVGLLVWLQYVCIVRVRLALGAIIGGAIGNALDRLRHDSVVDFLDFHLGGLHWPAFNVADLAITIGAVVLTRDAFCHHSSEGR</sequence>
<dbReference type="GO" id="GO:0006508">
    <property type="term" value="P:proteolysis"/>
    <property type="evidence" value="ECO:0007669"/>
    <property type="project" value="UniProtKB-KW"/>
</dbReference>
<dbReference type="PANTHER" id="PTHR33695:SF1">
    <property type="entry name" value="LIPOPROTEIN SIGNAL PEPTIDASE"/>
    <property type="match status" value="1"/>
</dbReference>
<dbReference type="GO" id="GO:0004190">
    <property type="term" value="F:aspartic-type endopeptidase activity"/>
    <property type="evidence" value="ECO:0007669"/>
    <property type="project" value="UniProtKB-EC"/>
</dbReference>
<evidence type="ECO:0000256" key="6">
    <source>
        <dbReference type="ARBA" id="ARBA00023136"/>
    </source>
</evidence>
<keyword evidence="1" id="KW-1003">Cell membrane</keyword>
<accession>A0A484H6I7</accession>
<dbReference type="EMBL" id="LR026963">
    <property type="protein sequence ID" value="VBB69040.1"/>
    <property type="molecule type" value="Genomic_DNA"/>
</dbReference>
<evidence type="ECO:0000256" key="2">
    <source>
        <dbReference type="ARBA" id="ARBA00022670"/>
    </source>
</evidence>
<gene>
    <name evidence="8" type="ORF">RIEGSTA812A_PEG_513</name>
</gene>
<evidence type="ECO:0000313" key="8">
    <source>
        <dbReference type="EMBL" id="VBB69040.1"/>
    </source>
</evidence>
<dbReference type="PANTHER" id="PTHR33695">
    <property type="entry name" value="LIPOPROTEIN SIGNAL PEPTIDASE"/>
    <property type="match status" value="1"/>
</dbReference>
<keyword evidence="2" id="KW-0645">Protease</keyword>
<proteinExistence type="inferred from homology"/>
<dbReference type="HAMAP" id="MF_00161">
    <property type="entry name" value="LspA"/>
    <property type="match status" value="1"/>
</dbReference>
<keyword evidence="5 7" id="KW-1133">Transmembrane helix</keyword>
<dbReference type="EC" id="3.4.23.36" evidence="8"/>
<dbReference type="PRINTS" id="PR00781">
    <property type="entry name" value="LIPOSIGPTASE"/>
</dbReference>
<dbReference type="Pfam" id="PF01252">
    <property type="entry name" value="Peptidase_A8"/>
    <property type="match status" value="1"/>
</dbReference>
<dbReference type="GO" id="GO:0016020">
    <property type="term" value="C:membrane"/>
    <property type="evidence" value="ECO:0007669"/>
    <property type="project" value="InterPro"/>
</dbReference>
<evidence type="ECO:0000256" key="4">
    <source>
        <dbReference type="ARBA" id="ARBA00022801"/>
    </source>
</evidence>
<dbReference type="NCBIfam" id="TIGR00077">
    <property type="entry name" value="lspA"/>
    <property type="match status" value="1"/>
</dbReference>
<keyword evidence="4 8" id="KW-0378">Hydrolase</keyword>
<dbReference type="AlphaFoldDB" id="A0A484H6I7"/>
<dbReference type="PROSITE" id="PS00855">
    <property type="entry name" value="SPASE_II"/>
    <property type="match status" value="1"/>
</dbReference>
<reference evidence="8" key="1">
    <citation type="submission" date="2018-10" db="EMBL/GenBank/DDBJ databases">
        <authorList>
            <person name="Gruber-Vodicka H."/>
            <person name="Jaeckle O."/>
        </authorList>
    </citation>
    <scope>NUCLEOTIDE SEQUENCE</scope>
</reference>
<name>A0A484H6I7_9ZZZZ</name>
<dbReference type="InterPro" id="IPR001872">
    <property type="entry name" value="Peptidase_A8"/>
</dbReference>
<feature type="transmembrane region" description="Helical" evidence="7">
    <location>
        <begin position="85"/>
        <end position="105"/>
    </location>
</feature>
<evidence type="ECO:0000256" key="3">
    <source>
        <dbReference type="ARBA" id="ARBA00022692"/>
    </source>
</evidence>
<keyword evidence="8" id="KW-0449">Lipoprotein</keyword>
<protein>
    <submittedName>
        <fullName evidence="8">Lipoprotein signal peptidase</fullName>
        <ecNumber evidence="8">3.4.23.36</ecNumber>
    </submittedName>
</protein>
<evidence type="ECO:0000256" key="1">
    <source>
        <dbReference type="ARBA" id="ARBA00022475"/>
    </source>
</evidence>
<keyword evidence="6 7" id="KW-0472">Membrane</keyword>
<organism evidence="8">
    <name type="scientific">invertebrate metagenome</name>
    <dbReference type="NCBI Taxonomy" id="1711999"/>
    <lineage>
        <taxon>unclassified sequences</taxon>
        <taxon>metagenomes</taxon>
        <taxon>organismal metagenomes</taxon>
    </lineage>
</organism>